<protein>
    <submittedName>
        <fullName evidence="2">Uncharacterized protein</fullName>
    </submittedName>
</protein>
<keyword evidence="1" id="KW-0812">Transmembrane</keyword>
<reference evidence="2 3" key="1">
    <citation type="submission" date="2021-02" db="EMBL/GenBank/DDBJ databases">
        <title>Niveibacterium changnyeongensis HC41.</title>
        <authorList>
            <person name="Kang M."/>
        </authorList>
    </citation>
    <scope>NUCLEOTIDE SEQUENCE [LARGE SCALE GENOMIC DNA]</scope>
    <source>
        <strain evidence="2 3">HC41</strain>
    </source>
</reference>
<evidence type="ECO:0000313" key="2">
    <source>
        <dbReference type="EMBL" id="QSI78260.1"/>
    </source>
</evidence>
<dbReference type="EMBL" id="CP071060">
    <property type="protein sequence ID" value="QSI78260.1"/>
    <property type="molecule type" value="Genomic_DNA"/>
</dbReference>
<feature type="transmembrane region" description="Helical" evidence="1">
    <location>
        <begin position="31"/>
        <end position="49"/>
    </location>
</feature>
<sequence>MPAQLAALGITLLIEAPIVLAASARAPRGPGWRVAAALLPSCVTHPLAWRVIGNFGAHDYLVGWWLVEVLVTLAEALMLWGLTSLPLRIAAAVSVAANAASAVLGAALL</sequence>
<organism evidence="2 3">
    <name type="scientific">Niveibacterium microcysteis</name>
    <dbReference type="NCBI Taxonomy" id="2811415"/>
    <lineage>
        <taxon>Bacteria</taxon>
        <taxon>Pseudomonadati</taxon>
        <taxon>Pseudomonadota</taxon>
        <taxon>Betaproteobacteria</taxon>
        <taxon>Rhodocyclales</taxon>
        <taxon>Rhodocyclaceae</taxon>
        <taxon>Niveibacterium</taxon>
    </lineage>
</organism>
<keyword evidence="1" id="KW-1133">Transmembrane helix</keyword>
<accession>A0ABX7M943</accession>
<gene>
    <name evidence="2" type="ORF">JY500_06410</name>
</gene>
<keyword evidence="1" id="KW-0472">Membrane</keyword>
<evidence type="ECO:0000256" key="1">
    <source>
        <dbReference type="SAM" id="Phobius"/>
    </source>
</evidence>
<keyword evidence="3" id="KW-1185">Reference proteome</keyword>
<feature type="transmembrane region" description="Helical" evidence="1">
    <location>
        <begin position="89"/>
        <end position="108"/>
    </location>
</feature>
<dbReference type="Proteomes" id="UP000663570">
    <property type="component" value="Chromosome"/>
</dbReference>
<proteinExistence type="predicted"/>
<dbReference type="RefSeq" id="WP_206255577.1">
    <property type="nucleotide sequence ID" value="NZ_CP071060.1"/>
</dbReference>
<feature type="transmembrane region" description="Helical" evidence="1">
    <location>
        <begin position="61"/>
        <end position="83"/>
    </location>
</feature>
<name>A0ABX7M943_9RHOO</name>
<evidence type="ECO:0000313" key="3">
    <source>
        <dbReference type="Proteomes" id="UP000663570"/>
    </source>
</evidence>